<dbReference type="EMBL" id="SDMP01000005">
    <property type="protein sequence ID" value="RYR56714.1"/>
    <property type="molecule type" value="Genomic_DNA"/>
</dbReference>
<evidence type="ECO:0000313" key="8">
    <source>
        <dbReference type="Proteomes" id="UP000289738"/>
    </source>
</evidence>
<keyword evidence="3" id="KW-0862">Zinc</keyword>
<dbReference type="PROSITE" id="PS50966">
    <property type="entry name" value="ZF_SWIM"/>
    <property type="match status" value="1"/>
</dbReference>
<proteinExistence type="predicted"/>
<evidence type="ECO:0000256" key="4">
    <source>
        <dbReference type="PROSITE-ProRule" id="PRU00325"/>
    </source>
</evidence>
<name>A0A445D0G0_ARAHY</name>
<dbReference type="AlphaFoldDB" id="A0A445D0G0"/>
<evidence type="ECO:0000259" key="5">
    <source>
        <dbReference type="PROSITE" id="PS50966"/>
    </source>
</evidence>
<keyword evidence="1" id="KW-0479">Metal-binding</keyword>
<organism evidence="6 8">
    <name type="scientific">Arachis hypogaea</name>
    <name type="common">Peanut</name>
    <dbReference type="NCBI Taxonomy" id="3818"/>
    <lineage>
        <taxon>Eukaryota</taxon>
        <taxon>Viridiplantae</taxon>
        <taxon>Streptophyta</taxon>
        <taxon>Embryophyta</taxon>
        <taxon>Tracheophyta</taxon>
        <taxon>Spermatophyta</taxon>
        <taxon>Magnoliopsida</taxon>
        <taxon>eudicotyledons</taxon>
        <taxon>Gunneridae</taxon>
        <taxon>Pentapetalae</taxon>
        <taxon>rosids</taxon>
        <taxon>fabids</taxon>
        <taxon>Fabales</taxon>
        <taxon>Fabaceae</taxon>
        <taxon>Papilionoideae</taxon>
        <taxon>50 kb inversion clade</taxon>
        <taxon>dalbergioids sensu lato</taxon>
        <taxon>Dalbergieae</taxon>
        <taxon>Pterocarpus clade</taxon>
        <taxon>Arachis</taxon>
    </lineage>
</organism>
<protein>
    <recommendedName>
        <fullName evidence="5">SWIM-type domain-containing protein</fullName>
    </recommendedName>
</protein>
<evidence type="ECO:0000313" key="7">
    <source>
        <dbReference type="EMBL" id="RYR56714.1"/>
    </source>
</evidence>
<sequence length="87" mass="9496">MCIANNMKQAAPGSESSTKRKCRRCASLIATNGLAVFLVEELEPFEVLSQRLFHIRLMAGTCDCGLFQSLHFPCHHALAACVATSIE</sequence>
<dbReference type="SMART" id="SM00575">
    <property type="entry name" value="ZnF_PMZ"/>
    <property type="match status" value="1"/>
</dbReference>
<keyword evidence="8" id="KW-1185">Reference proteome</keyword>
<evidence type="ECO:0000313" key="6">
    <source>
        <dbReference type="EMBL" id="RYR56713.1"/>
    </source>
</evidence>
<reference evidence="6 8" key="1">
    <citation type="submission" date="2019-01" db="EMBL/GenBank/DDBJ databases">
        <title>Sequencing of cultivated peanut Arachis hypogaea provides insights into genome evolution and oil improvement.</title>
        <authorList>
            <person name="Chen X."/>
        </authorList>
    </citation>
    <scope>NUCLEOTIDE SEQUENCE [LARGE SCALE GENOMIC DNA]</scope>
    <source>
        <strain evidence="8">cv. Fuhuasheng</strain>
        <strain evidence="6">GDAAS-fuhuasheng2018</strain>
        <tissue evidence="6">Leaves</tissue>
    </source>
</reference>
<dbReference type="GO" id="GO:0008270">
    <property type="term" value="F:zinc ion binding"/>
    <property type="evidence" value="ECO:0007669"/>
    <property type="project" value="UniProtKB-KW"/>
</dbReference>
<gene>
    <name evidence="6" type="ORF">Ahy_A05g022402</name>
    <name evidence="7" type="ORF">Ahy_A05g022404</name>
</gene>
<feature type="domain" description="SWIM-type" evidence="5">
    <location>
        <begin position="53"/>
        <end position="85"/>
    </location>
</feature>
<accession>A0A445D0G0</accession>
<evidence type="ECO:0000256" key="3">
    <source>
        <dbReference type="ARBA" id="ARBA00022833"/>
    </source>
</evidence>
<dbReference type="InterPro" id="IPR007527">
    <property type="entry name" value="Znf_SWIM"/>
</dbReference>
<comment type="caution">
    <text evidence="6">The sequence shown here is derived from an EMBL/GenBank/DDBJ whole genome shotgun (WGS) entry which is preliminary data.</text>
</comment>
<dbReference type="EMBL" id="SDMP01000005">
    <property type="protein sequence ID" value="RYR56713.1"/>
    <property type="molecule type" value="Genomic_DNA"/>
</dbReference>
<dbReference type="InterPro" id="IPR006564">
    <property type="entry name" value="Znf_PMZ"/>
</dbReference>
<keyword evidence="2 4" id="KW-0863">Zinc-finger</keyword>
<dbReference type="Proteomes" id="UP000289738">
    <property type="component" value="Chromosome A05"/>
</dbReference>
<evidence type="ECO:0000256" key="2">
    <source>
        <dbReference type="ARBA" id="ARBA00022771"/>
    </source>
</evidence>
<evidence type="ECO:0000256" key="1">
    <source>
        <dbReference type="ARBA" id="ARBA00022723"/>
    </source>
</evidence>
<dbReference type="Pfam" id="PF04434">
    <property type="entry name" value="SWIM"/>
    <property type="match status" value="1"/>
</dbReference>